<dbReference type="CDD" id="cd01650">
    <property type="entry name" value="RT_nLTR_like"/>
    <property type="match status" value="1"/>
</dbReference>
<dbReference type="AlphaFoldDB" id="A0AAE0CKT7"/>
<dbReference type="Proteomes" id="UP001280121">
    <property type="component" value="Unassembled WGS sequence"/>
</dbReference>
<gene>
    <name evidence="2" type="ORF">Ddye_014647</name>
</gene>
<accession>A0AAE0CKT7</accession>
<evidence type="ECO:0000313" key="3">
    <source>
        <dbReference type="Proteomes" id="UP001280121"/>
    </source>
</evidence>
<evidence type="ECO:0000313" key="2">
    <source>
        <dbReference type="EMBL" id="KAK2654791.1"/>
    </source>
</evidence>
<dbReference type="PANTHER" id="PTHR19446">
    <property type="entry name" value="REVERSE TRANSCRIPTASES"/>
    <property type="match status" value="1"/>
</dbReference>
<feature type="domain" description="Reverse transcriptase" evidence="1">
    <location>
        <begin position="191"/>
        <end position="469"/>
    </location>
</feature>
<dbReference type="InterPro" id="IPR012337">
    <property type="entry name" value="RNaseH-like_sf"/>
</dbReference>
<name>A0AAE0CKT7_9ROSI</name>
<dbReference type="Pfam" id="PF13456">
    <property type="entry name" value="RVT_3"/>
    <property type="match status" value="1"/>
</dbReference>
<dbReference type="InterPro" id="IPR036397">
    <property type="entry name" value="RNaseH_sf"/>
</dbReference>
<dbReference type="Pfam" id="PF00078">
    <property type="entry name" value="RVT_1"/>
    <property type="match status" value="1"/>
</dbReference>
<dbReference type="InterPro" id="IPR000477">
    <property type="entry name" value="RT_dom"/>
</dbReference>
<dbReference type="GO" id="GO:0003676">
    <property type="term" value="F:nucleic acid binding"/>
    <property type="evidence" value="ECO:0007669"/>
    <property type="project" value="InterPro"/>
</dbReference>
<dbReference type="InterPro" id="IPR044730">
    <property type="entry name" value="RNase_H-like_dom_plant"/>
</dbReference>
<sequence>MDLAKVVDIPMQVLAFTWSNNREFKSWRVKEKIPCDKEVKSLEEDLAEIEKKAIIRWWTRELRQERSCCLVKLWKQICLEEHKWRQILRVKWLNEGDRNTRYFHILSNVRRKANGIGDLLISSRRCSGPPQLRECVFSFFKDQFKKEMGHRPRISGLPIKQILMQEKTELEAEFSVEEVFIQDDFMKFMHEFYRNGSVVKDLNHTFITLILKIRSPESLKDYRPISSVGSLYKVLVKVLANMIKNMMNSVVGPSQIAFVKGHQIVDSFVIAEEIIHSWKRDGKWGLLLKLDFEKAYDSVDHAFLLHVLDRMGFGKRWQEWIGWCIGSPSISVLVNSSPTYQFQMERGLCQGDPFSHFLYNLVVEVLKTMIFKDIDLGLIKEVGFGDNVIHISHLQFADDTVLFIEPSLEYLSNMKRILRCYELASGLKINFHKSCLVKVRKKDLRDENWAKVFRCSLSSLPLTYLGLPLGGISNREAFWKVHTVDWNTLCKNKRNGGLGIERLRDKGLGLMAKWIWRFGREQSSLWKKVLCVKYGLDQNSLLWNRHWVKSRSYFFKSINGLFAEGQCAYNIINKGFQVVRGNRERIKLWKNCLWDFVPLKLAFVRIFALALNKEGIVKEFGRLFSVISFCRCLEEGRDTECSSFSFLWKGFCPSKVEFFAWQLLKGSILVRDVLQVLRAGQVELWAICMSWRGLSWCSNFSVIEWVKSWKGLCPSPKRGREWDTLFFVIIWTIWEFRNNVVFRGTQANLDMASNSVKFRVAWWFKNHGGGSNVDLTLLLLDIKERCIDKASAKAVTSKGWSYPTENKLFFNMDGSANGSPGEAGIRGLLRNVSRRILCLFSYYLGIKDSRTAEIHAILRACQLISSNQFLINRNITIISDSLSLVSWIKGKDFGNFELVRIMYDIRHFLQDRRGLDIEFKQRSSNSLADSLAKAGSSRCGDKLE</sequence>
<dbReference type="InterPro" id="IPR043502">
    <property type="entry name" value="DNA/RNA_pol_sf"/>
</dbReference>
<dbReference type="SUPFAM" id="SSF53098">
    <property type="entry name" value="Ribonuclease H-like"/>
    <property type="match status" value="1"/>
</dbReference>
<evidence type="ECO:0000259" key="1">
    <source>
        <dbReference type="PROSITE" id="PS50878"/>
    </source>
</evidence>
<dbReference type="InterPro" id="IPR002156">
    <property type="entry name" value="RNaseH_domain"/>
</dbReference>
<comment type="caution">
    <text evidence="2">The sequence shown here is derived from an EMBL/GenBank/DDBJ whole genome shotgun (WGS) entry which is preliminary data.</text>
</comment>
<dbReference type="SUPFAM" id="SSF56672">
    <property type="entry name" value="DNA/RNA polymerases"/>
    <property type="match status" value="1"/>
</dbReference>
<organism evidence="2 3">
    <name type="scientific">Dipteronia dyeriana</name>
    <dbReference type="NCBI Taxonomy" id="168575"/>
    <lineage>
        <taxon>Eukaryota</taxon>
        <taxon>Viridiplantae</taxon>
        <taxon>Streptophyta</taxon>
        <taxon>Embryophyta</taxon>
        <taxon>Tracheophyta</taxon>
        <taxon>Spermatophyta</taxon>
        <taxon>Magnoliopsida</taxon>
        <taxon>eudicotyledons</taxon>
        <taxon>Gunneridae</taxon>
        <taxon>Pentapetalae</taxon>
        <taxon>rosids</taxon>
        <taxon>malvids</taxon>
        <taxon>Sapindales</taxon>
        <taxon>Sapindaceae</taxon>
        <taxon>Hippocastanoideae</taxon>
        <taxon>Acereae</taxon>
        <taxon>Dipteronia</taxon>
    </lineage>
</organism>
<dbReference type="CDD" id="cd06222">
    <property type="entry name" value="RNase_H_like"/>
    <property type="match status" value="1"/>
</dbReference>
<dbReference type="Gene3D" id="3.30.420.10">
    <property type="entry name" value="Ribonuclease H-like superfamily/Ribonuclease H"/>
    <property type="match status" value="1"/>
</dbReference>
<keyword evidence="3" id="KW-1185">Reference proteome</keyword>
<protein>
    <recommendedName>
        <fullName evidence="1">Reverse transcriptase domain-containing protein</fullName>
    </recommendedName>
</protein>
<proteinExistence type="predicted"/>
<reference evidence="2" key="1">
    <citation type="journal article" date="2023" name="Plant J.">
        <title>Genome sequences and population genomics provide insights into the demographic history, inbreeding, and mutation load of two 'living fossil' tree species of Dipteronia.</title>
        <authorList>
            <person name="Feng Y."/>
            <person name="Comes H.P."/>
            <person name="Chen J."/>
            <person name="Zhu S."/>
            <person name="Lu R."/>
            <person name="Zhang X."/>
            <person name="Li P."/>
            <person name="Qiu J."/>
            <person name="Olsen K.M."/>
            <person name="Qiu Y."/>
        </authorList>
    </citation>
    <scope>NUCLEOTIDE SEQUENCE</scope>
    <source>
        <strain evidence="2">KIB01</strain>
    </source>
</reference>
<dbReference type="EMBL" id="JANJYI010000004">
    <property type="protein sequence ID" value="KAK2654791.1"/>
    <property type="molecule type" value="Genomic_DNA"/>
</dbReference>
<dbReference type="PROSITE" id="PS50878">
    <property type="entry name" value="RT_POL"/>
    <property type="match status" value="1"/>
</dbReference>
<dbReference type="GO" id="GO:0004523">
    <property type="term" value="F:RNA-DNA hybrid ribonuclease activity"/>
    <property type="evidence" value="ECO:0007669"/>
    <property type="project" value="InterPro"/>
</dbReference>